<organism evidence="3 4">
    <name type="scientific">Gemmatirosa kalamazoonensis</name>
    <dbReference type="NCBI Taxonomy" id="861299"/>
    <lineage>
        <taxon>Bacteria</taxon>
        <taxon>Pseudomonadati</taxon>
        <taxon>Gemmatimonadota</taxon>
        <taxon>Gemmatimonadia</taxon>
        <taxon>Gemmatimonadales</taxon>
        <taxon>Gemmatimonadaceae</taxon>
        <taxon>Gemmatirosa</taxon>
    </lineage>
</organism>
<proteinExistence type="predicted"/>
<dbReference type="EMBL" id="CP007128">
    <property type="protein sequence ID" value="AHG91914.1"/>
    <property type="molecule type" value="Genomic_DNA"/>
</dbReference>
<reference evidence="3 4" key="1">
    <citation type="journal article" date="2014" name="Genome Announc.">
        <title>Genome Sequence and Methylome of Soil Bacterium Gemmatirosa kalamazoonensis KBS708T, a Member of the Rarely Cultivated Gemmatimonadetes Phylum.</title>
        <authorList>
            <person name="Debruyn J.M."/>
            <person name="Radosevich M."/>
            <person name="Wommack K.E."/>
            <person name="Polson S.W."/>
            <person name="Hauser L.J."/>
            <person name="Fawaz M.N."/>
            <person name="Korlach J."/>
            <person name="Tsai Y.C."/>
        </authorList>
    </citation>
    <scope>NUCLEOTIDE SEQUENCE [LARGE SCALE GENOMIC DNA]</scope>
    <source>
        <strain evidence="3 4">KBS708</strain>
    </source>
</reference>
<sequence>MRVMQQHPLIFPLVAAALALPAVAGRARAQDRDAYRIDTTVTVGSGASVDLGLINGDVIVTASSGSAVRVKAYSDVIPLRFEHIGNTVRVLTENGRYRRGGDQRMEVVVPTGTRVSASSISGSVSVRGAHAEVEASSTSGDVTVEDAVRRASATSVSGSVRVRDVDGDVRARSTSGDITVDRVNGLVDLETVSGEVEVHAARSDRVRAQTLSGEVTYEGTISRDGRYDLTSHSGTVRLVVPADAGISLTASTFSGSVNSRLPATLGPTTQTGGVRRGGRMELAINGGGARVTASTFSGDIVIETAERASRRP</sequence>
<evidence type="ECO:0000313" key="3">
    <source>
        <dbReference type="EMBL" id="AHG91914.1"/>
    </source>
</evidence>
<dbReference type="HOGENOM" id="CLU_890699_0_0_0"/>
<feature type="domain" description="DUF4097" evidence="2">
    <location>
        <begin position="97"/>
        <end position="302"/>
    </location>
</feature>
<dbReference type="Proteomes" id="UP000019151">
    <property type="component" value="Chromosome"/>
</dbReference>
<feature type="chain" id="PRO_5004794554" description="DUF4097 domain-containing protein" evidence="1">
    <location>
        <begin position="25"/>
        <end position="312"/>
    </location>
</feature>
<dbReference type="AlphaFoldDB" id="W0RLF4"/>
<name>W0RLF4_9BACT</name>
<evidence type="ECO:0000259" key="2">
    <source>
        <dbReference type="Pfam" id="PF13349"/>
    </source>
</evidence>
<dbReference type="Pfam" id="PF13349">
    <property type="entry name" value="DUF4097"/>
    <property type="match status" value="1"/>
</dbReference>
<accession>W0RLF4</accession>
<dbReference type="PANTHER" id="PTHR34094:SF1">
    <property type="entry name" value="PROTEIN FAM185A"/>
    <property type="match status" value="1"/>
</dbReference>
<dbReference type="InterPro" id="IPR025164">
    <property type="entry name" value="Toastrack_DUF4097"/>
</dbReference>
<dbReference type="STRING" id="861299.J421_4377"/>
<dbReference type="KEGG" id="gba:J421_4377"/>
<gene>
    <name evidence="3" type="ORF">J421_4377</name>
</gene>
<keyword evidence="4" id="KW-1185">Reference proteome</keyword>
<evidence type="ECO:0000313" key="4">
    <source>
        <dbReference type="Proteomes" id="UP000019151"/>
    </source>
</evidence>
<dbReference type="eggNOG" id="COG3595">
    <property type="taxonomic scope" value="Bacteria"/>
</dbReference>
<keyword evidence="1" id="KW-0732">Signal</keyword>
<feature type="signal peptide" evidence="1">
    <location>
        <begin position="1"/>
        <end position="24"/>
    </location>
</feature>
<protein>
    <recommendedName>
        <fullName evidence="2">DUF4097 domain-containing protein</fullName>
    </recommendedName>
</protein>
<evidence type="ECO:0000256" key="1">
    <source>
        <dbReference type="SAM" id="SignalP"/>
    </source>
</evidence>
<dbReference type="InParanoid" id="W0RLF4"/>
<dbReference type="PANTHER" id="PTHR34094">
    <property type="match status" value="1"/>
</dbReference>